<dbReference type="RefSeq" id="WP_242657053.1">
    <property type="nucleotide sequence ID" value="NZ_MLQM01000006.1"/>
</dbReference>
<dbReference type="EMBL" id="PPEA01000128">
    <property type="protein sequence ID" value="PQM48872.1"/>
    <property type="molecule type" value="Genomic_DNA"/>
</dbReference>
<dbReference type="NCBIfam" id="TIGR01552">
    <property type="entry name" value="phd_fam"/>
    <property type="match status" value="1"/>
</dbReference>
<dbReference type="InterPro" id="IPR036165">
    <property type="entry name" value="YefM-like_sf"/>
</dbReference>
<comment type="caution">
    <text evidence="3">The sequence shown here is derived from an EMBL/GenBank/DDBJ whole genome shotgun (WGS) entry which is preliminary data.</text>
</comment>
<evidence type="ECO:0000256" key="1">
    <source>
        <dbReference type="ARBA" id="ARBA00009981"/>
    </source>
</evidence>
<organism evidence="3 4">
    <name type="scientific">Mycobacterium talmoniae</name>
    <dbReference type="NCBI Taxonomy" id="1858794"/>
    <lineage>
        <taxon>Bacteria</taxon>
        <taxon>Bacillati</taxon>
        <taxon>Actinomycetota</taxon>
        <taxon>Actinomycetes</taxon>
        <taxon>Mycobacteriales</taxon>
        <taxon>Mycobacteriaceae</taxon>
        <taxon>Mycobacterium</taxon>
    </lineage>
</organism>
<evidence type="ECO:0000313" key="4">
    <source>
        <dbReference type="Proteomes" id="UP000238296"/>
    </source>
</evidence>
<evidence type="ECO:0000256" key="2">
    <source>
        <dbReference type="RuleBase" id="RU362080"/>
    </source>
</evidence>
<evidence type="ECO:0000313" key="3">
    <source>
        <dbReference type="EMBL" id="PQM48872.1"/>
    </source>
</evidence>
<dbReference type="InterPro" id="IPR006442">
    <property type="entry name" value="Antitoxin_Phd/YefM"/>
</dbReference>
<comment type="similarity">
    <text evidence="1 2">Belongs to the phD/YefM antitoxin family.</text>
</comment>
<accession>A0A2S8BQD7</accession>
<dbReference type="Proteomes" id="UP000238296">
    <property type="component" value="Unassembled WGS sequence"/>
</dbReference>
<dbReference type="SUPFAM" id="SSF143120">
    <property type="entry name" value="YefM-like"/>
    <property type="match status" value="1"/>
</dbReference>
<protein>
    <recommendedName>
        <fullName evidence="2">Antitoxin</fullName>
    </recommendedName>
</protein>
<dbReference type="Pfam" id="PF02604">
    <property type="entry name" value="PhdYeFM_antitox"/>
    <property type="match status" value="1"/>
</dbReference>
<dbReference type="AlphaFoldDB" id="A0A2S8BQD7"/>
<comment type="function">
    <text evidence="2">Antitoxin component of a type II toxin-antitoxin (TA) system.</text>
</comment>
<gene>
    <name evidence="3" type="primary">vapB5_1</name>
    <name evidence="3" type="ORF">C1Y40_00903</name>
</gene>
<reference evidence="3 4" key="1">
    <citation type="journal article" date="2017" name="Int. J. Syst. Evol. Microbiol.">
        <title>Mycobacterium talmoniae sp. nov., a slowly growing mycobacterium isolated from human respiratory samples.</title>
        <authorList>
            <person name="Davidson R.M."/>
            <person name="DeGroote M.A."/>
            <person name="Marola J.L."/>
            <person name="Buss S."/>
            <person name="Jones V."/>
            <person name="McNeil M.R."/>
            <person name="Freifeld A.G."/>
            <person name="Elaine Epperson L."/>
            <person name="Hasan N.A."/>
            <person name="Jackson M."/>
            <person name="Iwen P.C."/>
            <person name="Salfinger M."/>
            <person name="Strong M."/>
        </authorList>
    </citation>
    <scope>NUCLEOTIDE SEQUENCE [LARGE SCALE GENOMIC DNA]</scope>
    <source>
        <strain evidence="3 4">ATCC BAA-2683</strain>
    </source>
</reference>
<proteinExistence type="inferred from homology"/>
<dbReference type="Gene3D" id="3.40.1620.10">
    <property type="entry name" value="YefM-like domain"/>
    <property type="match status" value="1"/>
</dbReference>
<name>A0A2S8BQD7_9MYCO</name>
<sequence length="80" mass="8985">MEVGVRDLRNRTSQVIDAVKSGQQVTLTVHGEPVADIVPHRRRVRWLTGEQLRHELAERAADAPLADELEELAGHTLEQL</sequence>